<accession>A0A0R3MGU4</accession>
<gene>
    <name evidence="4" type="ORF">CQ13_10460</name>
</gene>
<evidence type="ECO:0000313" key="5">
    <source>
        <dbReference type="Proteomes" id="UP000052023"/>
    </source>
</evidence>
<dbReference type="RefSeq" id="WP_057847032.1">
    <property type="nucleotide sequence ID" value="NZ_LLYA01000192.1"/>
</dbReference>
<feature type="compositionally biased region" description="Pro residues" evidence="1">
    <location>
        <begin position="203"/>
        <end position="215"/>
    </location>
</feature>
<reference evidence="4 5" key="1">
    <citation type="submission" date="2014-03" db="EMBL/GenBank/DDBJ databases">
        <title>Bradyrhizobium valentinum sp. nov., isolated from effective nodules of Lupinus mariae-josephae, a lupine endemic of basic-lime soils in Eastern Spain.</title>
        <authorList>
            <person name="Duran D."/>
            <person name="Rey L."/>
            <person name="Navarro A."/>
            <person name="Busquets A."/>
            <person name="Imperial J."/>
            <person name="Ruiz-Argueso T."/>
        </authorList>
    </citation>
    <scope>NUCLEOTIDE SEQUENCE [LARGE SCALE GENOMIC DNA]</scope>
    <source>
        <strain evidence="4 5">Ro19</strain>
    </source>
</reference>
<dbReference type="AlphaFoldDB" id="A0A0R3MGU4"/>
<keyword evidence="5" id="KW-1185">Reference proteome</keyword>
<feature type="region of interest" description="Disordered" evidence="1">
    <location>
        <begin position="373"/>
        <end position="425"/>
    </location>
</feature>
<evidence type="ECO:0000256" key="1">
    <source>
        <dbReference type="SAM" id="MobiDB-lite"/>
    </source>
</evidence>
<keyword evidence="2" id="KW-1133">Transmembrane helix</keyword>
<dbReference type="OrthoDB" id="9809788at2"/>
<feature type="domain" description="Extensin-like C-terminal" evidence="3">
    <location>
        <begin position="227"/>
        <end position="371"/>
    </location>
</feature>
<sequence length="425" mass="45316">MTRGVRLYLVGSFVLVSLAGCGRGFFQSAEREPWRTEAEIACLKSGAVKETPDLVRIDPISGPGVCGAEYPLKVAALGENITSFGFADQSLRPPANIGNQPRWPIARAPAAAPPQGDYSGNSLGSYSGNYSGSHSGNYPNPVPRQPNYAAPSNGPISLSAPGVASQQDDIDLPPEGVPTSRDGGYAVPPSYPPRDRYTAPSSAPYPPPSHSPSPAAPRLGPAQGNSVSAFGQVSMKPAATLACPIVSALDRWLTDSVQPAAMRWFGVRVVEIKQISAYSCRGMNGNPHAHISEHAFGNALDIAAFTLADGRRITVKGGWRGVPEEQGFLRDVQAAACQQFNTVLAPGSNSHHEDHIHVDLMRRPSRRTICQPAAVSGEQVAARAQRNPYASRDPYSTGSLASKKSWPRTLKSNSKVNEEDEYEDH</sequence>
<dbReference type="InterPro" id="IPR009683">
    <property type="entry name" value="Extensin-like_C"/>
</dbReference>
<name>A0A0R3MGU4_9BRAD</name>
<dbReference type="PROSITE" id="PS51257">
    <property type="entry name" value="PROKAR_LIPOPROTEIN"/>
    <property type="match status" value="1"/>
</dbReference>
<proteinExistence type="predicted"/>
<keyword evidence="2" id="KW-0812">Transmembrane</keyword>
<keyword evidence="2" id="KW-0472">Membrane</keyword>
<dbReference type="Pfam" id="PF06904">
    <property type="entry name" value="Extensin-like_C"/>
    <property type="match status" value="1"/>
</dbReference>
<comment type="caution">
    <text evidence="4">The sequence shown here is derived from an EMBL/GenBank/DDBJ whole genome shotgun (WGS) entry which is preliminary data.</text>
</comment>
<protein>
    <submittedName>
        <fullName evidence="4">Extensin</fullName>
    </submittedName>
</protein>
<dbReference type="EMBL" id="LLYA01000192">
    <property type="protein sequence ID" value="KRR18846.1"/>
    <property type="molecule type" value="Genomic_DNA"/>
</dbReference>
<organism evidence="4 5">
    <name type="scientific">Bradyrhizobium retamae</name>
    <dbReference type="NCBI Taxonomy" id="1300035"/>
    <lineage>
        <taxon>Bacteria</taxon>
        <taxon>Pseudomonadati</taxon>
        <taxon>Pseudomonadota</taxon>
        <taxon>Alphaproteobacteria</taxon>
        <taxon>Hyphomicrobiales</taxon>
        <taxon>Nitrobacteraceae</taxon>
        <taxon>Bradyrhizobium</taxon>
    </lineage>
</organism>
<feature type="transmembrane region" description="Helical" evidence="2">
    <location>
        <begin position="7"/>
        <end position="26"/>
    </location>
</feature>
<evidence type="ECO:0000256" key="2">
    <source>
        <dbReference type="SAM" id="Phobius"/>
    </source>
</evidence>
<feature type="region of interest" description="Disordered" evidence="1">
    <location>
        <begin position="88"/>
        <end position="224"/>
    </location>
</feature>
<dbReference type="Proteomes" id="UP000052023">
    <property type="component" value="Unassembled WGS sequence"/>
</dbReference>
<feature type="compositionally biased region" description="Low complexity" evidence="1">
    <location>
        <begin position="101"/>
        <end position="139"/>
    </location>
</feature>
<evidence type="ECO:0000259" key="3">
    <source>
        <dbReference type="Pfam" id="PF06904"/>
    </source>
</evidence>
<evidence type="ECO:0000313" key="4">
    <source>
        <dbReference type="EMBL" id="KRR18846.1"/>
    </source>
</evidence>